<sequence length="161" mass="17536">MKISLTGSLLGIAALALAGLGFTVVALDSELTAQKAVVDKQVIQLANKQLEVNGLTADVQFLNDQAAELIVQAELLAGLNTEHEQQTQFLLAQKQDWLTNSNQLQVSPHEYTRTWANSDLPPDALQLLHTASRSPHGYRDKDRHTVTPSKFSKLGLRAAAL</sequence>
<keyword evidence="2" id="KW-1185">Reference proteome</keyword>
<accession>A0ABU1VVJ7</accession>
<dbReference type="Proteomes" id="UP001257909">
    <property type="component" value="Unassembled WGS sequence"/>
</dbReference>
<dbReference type="EMBL" id="JAVDWR010000001">
    <property type="protein sequence ID" value="MDR7119750.1"/>
    <property type="molecule type" value="Genomic_DNA"/>
</dbReference>
<comment type="caution">
    <text evidence="1">The sequence shown here is derived from an EMBL/GenBank/DDBJ whole genome shotgun (WGS) entry which is preliminary data.</text>
</comment>
<organism evidence="1 2">
    <name type="scientific">Rheinheimera soli</name>
    <dbReference type="NCBI Taxonomy" id="443616"/>
    <lineage>
        <taxon>Bacteria</taxon>
        <taxon>Pseudomonadati</taxon>
        <taxon>Pseudomonadota</taxon>
        <taxon>Gammaproteobacteria</taxon>
        <taxon>Chromatiales</taxon>
        <taxon>Chromatiaceae</taxon>
        <taxon>Rheinheimera</taxon>
    </lineage>
</organism>
<proteinExistence type="predicted"/>
<evidence type="ECO:0000313" key="1">
    <source>
        <dbReference type="EMBL" id="MDR7119750.1"/>
    </source>
</evidence>
<evidence type="ECO:0000313" key="2">
    <source>
        <dbReference type="Proteomes" id="UP001257909"/>
    </source>
</evidence>
<name>A0ABU1VVJ7_9GAMM</name>
<evidence type="ECO:0008006" key="3">
    <source>
        <dbReference type="Google" id="ProtNLM"/>
    </source>
</evidence>
<protein>
    <recommendedName>
        <fullName evidence="3">Methyl-accepting chemotaxis protein</fullName>
    </recommendedName>
</protein>
<reference evidence="1 2" key="1">
    <citation type="submission" date="2023-07" db="EMBL/GenBank/DDBJ databases">
        <title>Sorghum-associated microbial communities from plants grown in Nebraska, USA.</title>
        <authorList>
            <person name="Schachtman D."/>
        </authorList>
    </citation>
    <scope>NUCLEOTIDE SEQUENCE [LARGE SCALE GENOMIC DNA]</scope>
    <source>
        <strain evidence="1 2">4138</strain>
    </source>
</reference>
<dbReference type="RefSeq" id="WP_310274545.1">
    <property type="nucleotide sequence ID" value="NZ_JAVDWR010000001.1"/>
</dbReference>
<gene>
    <name evidence="1" type="ORF">J2W69_000665</name>
</gene>